<name>A0AAD6C421_9EURO</name>
<gene>
    <name evidence="2" type="ORF">N7458_006074</name>
</gene>
<organism evidence="2 3">
    <name type="scientific">Penicillium daleae</name>
    <dbReference type="NCBI Taxonomy" id="63821"/>
    <lineage>
        <taxon>Eukaryota</taxon>
        <taxon>Fungi</taxon>
        <taxon>Dikarya</taxon>
        <taxon>Ascomycota</taxon>
        <taxon>Pezizomycotina</taxon>
        <taxon>Eurotiomycetes</taxon>
        <taxon>Eurotiomycetidae</taxon>
        <taxon>Eurotiales</taxon>
        <taxon>Aspergillaceae</taxon>
        <taxon>Penicillium</taxon>
    </lineage>
</organism>
<dbReference type="RefSeq" id="XP_056765160.1">
    <property type="nucleotide sequence ID" value="XM_056909456.1"/>
</dbReference>
<protein>
    <submittedName>
        <fullName evidence="2">Uncharacterized protein</fullName>
    </submittedName>
</protein>
<comment type="caution">
    <text evidence="2">The sequence shown here is derived from an EMBL/GenBank/DDBJ whole genome shotgun (WGS) entry which is preliminary data.</text>
</comment>
<dbReference type="EMBL" id="JAPVEA010000006">
    <property type="protein sequence ID" value="KAJ5449625.1"/>
    <property type="molecule type" value="Genomic_DNA"/>
</dbReference>
<dbReference type="AlphaFoldDB" id="A0AAD6C421"/>
<evidence type="ECO:0000256" key="1">
    <source>
        <dbReference type="SAM" id="MobiDB-lite"/>
    </source>
</evidence>
<sequence>MRRKWKFEIAGMWRCDRGLFEGRWGGFSGGTVRVKAGEEEESEEEKTGKMQSKKVADIDAAAVPERR</sequence>
<reference evidence="2" key="2">
    <citation type="journal article" date="2023" name="IMA Fungus">
        <title>Comparative genomic study of the Penicillium genus elucidates a diverse pangenome and 15 lateral gene transfer events.</title>
        <authorList>
            <person name="Petersen C."/>
            <person name="Sorensen T."/>
            <person name="Nielsen M.R."/>
            <person name="Sondergaard T.E."/>
            <person name="Sorensen J.L."/>
            <person name="Fitzpatrick D.A."/>
            <person name="Frisvad J.C."/>
            <person name="Nielsen K.L."/>
        </authorList>
    </citation>
    <scope>NUCLEOTIDE SEQUENCE</scope>
    <source>
        <strain evidence="2">IBT 16125</strain>
    </source>
</reference>
<reference evidence="2" key="1">
    <citation type="submission" date="2022-12" db="EMBL/GenBank/DDBJ databases">
        <authorList>
            <person name="Petersen C."/>
        </authorList>
    </citation>
    <scope>NUCLEOTIDE SEQUENCE</scope>
    <source>
        <strain evidence="2">IBT 16125</strain>
    </source>
</reference>
<feature type="region of interest" description="Disordered" evidence="1">
    <location>
        <begin position="34"/>
        <end position="67"/>
    </location>
</feature>
<dbReference type="GeneID" id="81599699"/>
<proteinExistence type="predicted"/>
<accession>A0AAD6C421</accession>
<dbReference type="Proteomes" id="UP001213681">
    <property type="component" value="Unassembled WGS sequence"/>
</dbReference>
<evidence type="ECO:0000313" key="2">
    <source>
        <dbReference type="EMBL" id="KAJ5449625.1"/>
    </source>
</evidence>
<keyword evidence="3" id="KW-1185">Reference proteome</keyword>
<evidence type="ECO:0000313" key="3">
    <source>
        <dbReference type="Proteomes" id="UP001213681"/>
    </source>
</evidence>